<reference evidence="2 3" key="1">
    <citation type="submission" date="2020-01" db="EMBL/GenBank/DDBJ databases">
        <title>Genome sequence of Arachis hypogaea, cultivar Shitouqi.</title>
        <authorList>
            <person name="Zhuang W."/>
            <person name="Chen H."/>
            <person name="Varshney R."/>
            <person name="Wang D."/>
            <person name="Ming R."/>
        </authorList>
    </citation>
    <scope>NUCLEOTIDE SEQUENCE [LARGE SCALE GENOMIC DNA]</scope>
    <source>
        <tissue evidence="2">Young leaf</tissue>
    </source>
</reference>
<proteinExistence type="predicted"/>
<protein>
    <recommendedName>
        <fullName evidence="1">Retrotransposon Copia-like N-terminal domain-containing protein</fullName>
    </recommendedName>
</protein>
<dbReference type="Gramene" id="arahy.Tifrunner.gnm2.ann2.Ah19g151200.1">
    <property type="protein sequence ID" value="arahy.Tifrunner.gnm2.ann2.Ah19g151200.1-CDS-1"/>
    <property type="gene ID" value="arahy.Tifrunner.gnm2.ann2.Ah19g151200"/>
</dbReference>
<dbReference type="EMBL" id="CP031001">
    <property type="protein sequence ID" value="QHN76833.1"/>
    <property type="molecule type" value="Genomic_DNA"/>
</dbReference>
<gene>
    <name evidence="2" type="ORF">DS421_19g647380</name>
</gene>
<feature type="domain" description="Retrotransposon Copia-like N-terminal" evidence="1">
    <location>
        <begin position="60"/>
        <end position="101"/>
    </location>
</feature>
<dbReference type="PANTHER" id="PTHR37610:SF55">
    <property type="entry name" value="RETROTRANSPOSON COPIA-LIKE N-TERMINAL DOMAIN-CONTAINING PROTEIN"/>
    <property type="match status" value="1"/>
</dbReference>
<evidence type="ECO:0000313" key="3">
    <source>
        <dbReference type="Proteomes" id="UP000464620"/>
    </source>
</evidence>
<name>A0A6B9V691_ARAHY</name>
<evidence type="ECO:0000259" key="1">
    <source>
        <dbReference type="Pfam" id="PF14244"/>
    </source>
</evidence>
<accession>A0A6B9V691</accession>
<dbReference type="AlphaFoldDB" id="A0A6B9V691"/>
<dbReference type="Proteomes" id="UP000464620">
    <property type="component" value="Chromosome B09"/>
</dbReference>
<evidence type="ECO:0000313" key="2">
    <source>
        <dbReference type="EMBL" id="QHN76833.1"/>
    </source>
</evidence>
<dbReference type="InterPro" id="IPR029472">
    <property type="entry name" value="Copia-like_N"/>
</dbReference>
<dbReference type="Pfam" id="PF14244">
    <property type="entry name" value="Retrotran_gag_3"/>
    <property type="match status" value="1"/>
</dbReference>
<dbReference type="PANTHER" id="PTHR37610">
    <property type="entry name" value="CCHC-TYPE DOMAIN-CONTAINING PROTEIN"/>
    <property type="match status" value="1"/>
</dbReference>
<sequence length="172" mass="19959">MMNSDPINSLSSQNVNLGSIDLQSLAQLVAHIYAIQNAATKLNLNPLMDLMSPYYFHLGESPGVPLIAKVLNHQNYHRWSKDMWFALKSKNKVCFINGSIHELDKDDPSFNAWDRCNTFIVSWIKLSLSQDIAQSVLWNRKELNLWNDLKRHFHQGDVFRIADLEEEMFLIR</sequence>
<organism evidence="2 3">
    <name type="scientific">Arachis hypogaea</name>
    <name type="common">Peanut</name>
    <dbReference type="NCBI Taxonomy" id="3818"/>
    <lineage>
        <taxon>Eukaryota</taxon>
        <taxon>Viridiplantae</taxon>
        <taxon>Streptophyta</taxon>
        <taxon>Embryophyta</taxon>
        <taxon>Tracheophyta</taxon>
        <taxon>Spermatophyta</taxon>
        <taxon>Magnoliopsida</taxon>
        <taxon>eudicotyledons</taxon>
        <taxon>Gunneridae</taxon>
        <taxon>Pentapetalae</taxon>
        <taxon>rosids</taxon>
        <taxon>fabids</taxon>
        <taxon>Fabales</taxon>
        <taxon>Fabaceae</taxon>
        <taxon>Papilionoideae</taxon>
        <taxon>50 kb inversion clade</taxon>
        <taxon>dalbergioids sensu lato</taxon>
        <taxon>Dalbergieae</taxon>
        <taxon>Pterocarpus clade</taxon>
        <taxon>Arachis</taxon>
    </lineage>
</organism>